<feature type="transmembrane region" description="Helical" evidence="1">
    <location>
        <begin position="216"/>
        <end position="235"/>
    </location>
</feature>
<keyword evidence="1" id="KW-0472">Membrane</keyword>
<dbReference type="EMBL" id="CACVBM020000832">
    <property type="protein sequence ID" value="CAA7023847.1"/>
    <property type="molecule type" value="Genomic_DNA"/>
</dbReference>
<dbReference type="AlphaFoldDB" id="A0A6D2I6C4"/>
<protein>
    <submittedName>
        <fullName evidence="2">Uncharacterized protein</fullName>
    </submittedName>
</protein>
<gene>
    <name evidence="2" type="ORF">MERR_LOCUS11082</name>
</gene>
<feature type="transmembrane region" description="Helical" evidence="1">
    <location>
        <begin position="181"/>
        <end position="204"/>
    </location>
</feature>
<evidence type="ECO:0000313" key="2">
    <source>
        <dbReference type="EMBL" id="CAA7023847.1"/>
    </source>
</evidence>
<keyword evidence="1" id="KW-0812">Transmembrane</keyword>
<comment type="caution">
    <text evidence="2">The sequence shown here is derived from an EMBL/GenBank/DDBJ whole genome shotgun (WGS) entry which is preliminary data.</text>
</comment>
<reference evidence="2" key="1">
    <citation type="submission" date="2020-01" db="EMBL/GenBank/DDBJ databases">
        <authorList>
            <person name="Mishra B."/>
        </authorList>
    </citation>
    <scope>NUCLEOTIDE SEQUENCE [LARGE SCALE GENOMIC DNA]</scope>
</reference>
<proteinExistence type="predicted"/>
<accession>A0A6D2I6C4</accession>
<keyword evidence="1" id="KW-1133">Transmembrane helix</keyword>
<name>A0A6D2I6C4_9BRAS</name>
<evidence type="ECO:0000256" key="1">
    <source>
        <dbReference type="SAM" id="Phobius"/>
    </source>
</evidence>
<dbReference type="Proteomes" id="UP000467841">
    <property type="component" value="Unassembled WGS sequence"/>
</dbReference>
<sequence length="274" mass="30319">MKKKEQELSGASFFLDDLLGLLSLASLLTLSFTNSHARSLLQRLKTCIYGRSRVGFSSCRKRKVSHEPSLLLHVVYGPTLYQGKLQTLARPLLYSIKAFGAAARAIRHSKSSMGFVCSLTGHVSGSFTPFCILFDGFTYKDFKSHKYKKTTSKGKESCKNGDIRSKVLSRRRKATIRGTPFDNVCATFIYVLFIIISKVCVAALTLMESSSLKPVVWGPIALIEVLIGRLIKIIARMLELRLLWVNSILSLIESICRVRTSGSGTLSPLLSAGF</sequence>
<keyword evidence="3" id="KW-1185">Reference proteome</keyword>
<evidence type="ECO:0000313" key="3">
    <source>
        <dbReference type="Proteomes" id="UP000467841"/>
    </source>
</evidence>
<organism evidence="2 3">
    <name type="scientific">Microthlaspi erraticum</name>
    <dbReference type="NCBI Taxonomy" id="1685480"/>
    <lineage>
        <taxon>Eukaryota</taxon>
        <taxon>Viridiplantae</taxon>
        <taxon>Streptophyta</taxon>
        <taxon>Embryophyta</taxon>
        <taxon>Tracheophyta</taxon>
        <taxon>Spermatophyta</taxon>
        <taxon>Magnoliopsida</taxon>
        <taxon>eudicotyledons</taxon>
        <taxon>Gunneridae</taxon>
        <taxon>Pentapetalae</taxon>
        <taxon>rosids</taxon>
        <taxon>malvids</taxon>
        <taxon>Brassicales</taxon>
        <taxon>Brassicaceae</taxon>
        <taxon>Coluteocarpeae</taxon>
        <taxon>Microthlaspi</taxon>
    </lineage>
</organism>